<dbReference type="Pfam" id="PF02086">
    <property type="entry name" value="MethyltransfD12"/>
    <property type="match status" value="1"/>
</dbReference>
<dbReference type="Proteomes" id="UP000197781">
    <property type="component" value="Chromosome"/>
</dbReference>
<dbReference type="GO" id="GO:0009007">
    <property type="term" value="F:site-specific DNA-methyltransferase (adenine-specific) activity"/>
    <property type="evidence" value="ECO:0007669"/>
    <property type="project" value="UniProtKB-EC"/>
</dbReference>
<evidence type="ECO:0000313" key="7">
    <source>
        <dbReference type="Proteomes" id="UP000197781"/>
    </source>
</evidence>
<evidence type="ECO:0000256" key="1">
    <source>
        <dbReference type="ARBA" id="ARBA00022603"/>
    </source>
</evidence>
<evidence type="ECO:0008006" key="8">
    <source>
        <dbReference type="Google" id="ProtNLM"/>
    </source>
</evidence>
<keyword evidence="5" id="KW-0472">Membrane</keyword>
<dbReference type="GO" id="GO:0032259">
    <property type="term" value="P:methylation"/>
    <property type="evidence" value="ECO:0007669"/>
    <property type="project" value="UniProtKB-KW"/>
</dbReference>
<dbReference type="EMBL" id="CP018145">
    <property type="protein sequence ID" value="ASJ54448.1"/>
    <property type="molecule type" value="Genomic_DNA"/>
</dbReference>
<accession>A0A220MHB8</accession>
<keyword evidence="2" id="KW-0808">Transferase</keyword>
<evidence type="ECO:0000256" key="4">
    <source>
        <dbReference type="SAM" id="Coils"/>
    </source>
</evidence>
<dbReference type="RefSeq" id="WP_088908196.1">
    <property type="nucleotide sequence ID" value="NZ_CP018145.1"/>
</dbReference>
<dbReference type="InterPro" id="IPR012327">
    <property type="entry name" value="MeTrfase_D12"/>
</dbReference>
<reference evidence="6 7" key="1">
    <citation type="submission" date="2016-11" db="EMBL/GenBank/DDBJ databases">
        <authorList>
            <person name="Jaros S."/>
            <person name="Januszkiewicz K."/>
            <person name="Wedrychowicz H."/>
        </authorList>
    </citation>
    <scope>NUCLEOTIDE SEQUENCE [LARGE SCALE GENOMIC DNA]</scope>
    <source>
        <strain evidence="6 7">NF2</strain>
    </source>
</reference>
<keyword evidence="1" id="KW-0489">Methyltransferase</keyword>
<keyword evidence="3" id="KW-0949">S-adenosyl-L-methionine</keyword>
<dbReference type="SUPFAM" id="SSF53335">
    <property type="entry name" value="S-adenosyl-L-methionine-dependent methyltransferases"/>
    <property type="match status" value="1"/>
</dbReference>
<dbReference type="Gene3D" id="3.40.50.150">
    <property type="entry name" value="Vaccinia Virus protein VP39"/>
    <property type="match status" value="1"/>
</dbReference>
<keyword evidence="5" id="KW-1133">Transmembrane helix</keyword>
<sequence length="562" mass="64749">MKQSSISKNSKIWQEDLNYSGANNFSSFFSSNSNLHTYPAKAVPNMIKSLLETLKNHYNVTKVLDPFTGSGTVALEAKVLGLDFCGSDLNPLAVLLARTKVLSIENTSATIDDLYTFLKHIRSPDIYEPYYNIEKFERINFWFKEKNIEELSFIKHKIKIFLRKQNNLFVETYALILFTAFSSTIRAVSLTRNNEFKLYRMSPSDIKKHNVDAFEIFEKNAKNLLQMLKEANESFLNNSTAEIHLENAKKLGYIGKRKVNAVLTSPPYGDSKSTVAYGQFSKLSLQWLENILAEFLSINIQEVNVDELLLGGKKSTLNINTEKEFLINHSKTLSELLLKIEKRVKKQEKKYNNILEQIKVLEKCIQQGGRISKEKISNRHLLELINERLRLEIVRKINKLGDGKSKSQINILAKKQAEGLISHLDSTNGKKRFRANIAVKAAIPFVKETVRRKLKSQPKRATEVVNFFKDLFLVVKRTDEILDKKGIQAWIVGHRTVLGNIKVNMQDILKDWFESLGYTEITKLQRKYSFKRLPHHINSTVTRKSKIKTMMTEHILVMQKNK</sequence>
<evidence type="ECO:0000313" key="6">
    <source>
        <dbReference type="EMBL" id="ASJ54448.1"/>
    </source>
</evidence>
<keyword evidence="4" id="KW-0175">Coiled coil</keyword>
<evidence type="ECO:0000256" key="2">
    <source>
        <dbReference type="ARBA" id="ARBA00022679"/>
    </source>
</evidence>
<dbReference type="REBASE" id="211251">
    <property type="entry name" value="M.BfoNF2ORF13315P"/>
</dbReference>
<dbReference type="InterPro" id="IPR029063">
    <property type="entry name" value="SAM-dependent_MTases_sf"/>
</dbReference>
<name>A0A220MHB8_9BACL</name>
<evidence type="ECO:0000256" key="5">
    <source>
        <dbReference type="SAM" id="Phobius"/>
    </source>
</evidence>
<organism evidence="6 7">
    <name type="scientific">Brevibacillus formosus</name>
    <dbReference type="NCBI Taxonomy" id="54913"/>
    <lineage>
        <taxon>Bacteria</taxon>
        <taxon>Bacillati</taxon>
        <taxon>Bacillota</taxon>
        <taxon>Bacilli</taxon>
        <taxon>Bacillales</taxon>
        <taxon>Paenibacillaceae</taxon>
        <taxon>Brevibacillus</taxon>
    </lineage>
</organism>
<protein>
    <recommendedName>
        <fullName evidence="8">Site-specific DNA-methyltransferase (cytosine-N(4)-specific)</fullName>
    </recommendedName>
</protein>
<proteinExistence type="predicted"/>
<dbReference type="GO" id="GO:0009307">
    <property type="term" value="P:DNA restriction-modification system"/>
    <property type="evidence" value="ECO:0007669"/>
    <property type="project" value="InterPro"/>
</dbReference>
<feature type="coiled-coil region" evidence="4">
    <location>
        <begin position="330"/>
        <end position="364"/>
    </location>
</feature>
<evidence type="ECO:0000256" key="3">
    <source>
        <dbReference type="ARBA" id="ARBA00022691"/>
    </source>
</evidence>
<dbReference type="AlphaFoldDB" id="A0A220MHB8"/>
<gene>
    <name evidence="6" type="ORF">BP422_13315</name>
</gene>
<dbReference type="KEGG" id="bfm:BP422_13315"/>
<keyword evidence="5" id="KW-0812">Transmembrane</keyword>
<feature type="transmembrane region" description="Helical" evidence="5">
    <location>
        <begin position="168"/>
        <end position="188"/>
    </location>
</feature>